<gene>
    <name evidence="2" type="ORF">EGYM00392_LOCUS14471</name>
</gene>
<feature type="region of interest" description="Disordered" evidence="1">
    <location>
        <begin position="90"/>
        <end position="185"/>
    </location>
</feature>
<dbReference type="AlphaFoldDB" id="A0A7S1N819"/>
<dbReference type="EMBL" id="HBGA01039944">
    <property type="protein sequence ID" value="CAD9003387.1"/>
    <property type="molecule type" value="Transcribed_RNA"/>
</dbReference>
<feature type="compositionally biased region" description="Basic and acidic residues" evidence="1">
    <location>
        <begin position="90"/>
        <end position="101"/>
    </location>
</feature>
<feature type="region of interest" description="Disordered" evidence="1">
    <location>
        <begin position="49"/>
        <end position="78"/>
    </location>
</feature>
<feature type="region of interest" description="Disordered" evidence="1">
    <location>
        <begin position="1"/>
        <end position="23"/>
    </location>
</feature>
<feature type="compositionally biased region" description="Polar residues" evidence="1">
    <location>
        <begin position="115"/>
        <end position="128"/>
    </location>
</feature>
<feature type="compositionally biased region" description="Low complexity" evidence="1">
    <location>
        <begin position="138"/>
        <end position="147"/>
    </location>
</feature>
<sequence>MEALQTATALKRPRTNGPDCVDASAQTVGTDLARSAATPDVIDTLALNGSEDDIPASHTQGCSSSVPEDFVSQTPLPSSSGIVQAVELLSKHERLSGDRGQHMGPPATVDPTPLSAETLSGRSSNRTRISLKDVGGHTPAPATEPTLAPGPPVRRGPPLHVFPTPDSEDDHADHENPSQRVRYAL</sequence>
<protein>
    <submittedName>
        <fullName evidence="2">Uncharacterized protein</fullName>
    </submittedName>
</protein>
<evidence type="ECO:0000313" key="2">
    <source>
        <dbReference type="EMBL" id="CAD9003387.1"/>
    </source>
</evidence>
<evidence type="ECO:0000256" key="1">
    <source>
        <dbReference type="SAM" id="MobiDB-lite"/>
    </source>
</evidence>
<reference evidence="2" key="1">
    <citation type="submission" date="2021-01" db="EMBL/GenBank/DDBJ databases">
        <authorList>
            <person name="Corre E."/>
            <person name="Pelletier E."/>
            <person name="Niang G."/>
            <person name="Scheremetjew M."/>
            <person name="Finn R."/>
            <person name="Kale V."/>
            <person name="Holt S."/>
            <person name="Cochrane G."/>
            <person name="Meng A."/>
            <person name="Brown T."/>
            <person name="Cohen L."/>
        </authorList>
    </citation>
    <scope>NUCLEOTIDE SEQUENCE</scope>
    <source>
        <strain evidence="2">NIES-381</strain>
    </source>
</reference>
<organism evidence="2">
    <name type="scientific">Eutreptiella gymnastica</name>
    <dbReference type="NCBI Taxonomy" id="73025"/>
    <lineage>
        <taxon>Eukaryota</taxon>
        <taxon>Discoba</taxon>
        <taxon>Euglenozoa</taxon>
        <taxon>Euglenida</taxon>
        <taxon>Spirocuta</taxon>
        <taxon>Euglenophyceae</taxon>
        <taxon>Eutreptiales</taxon>
        <taxon>Eutreptiaceae</taxon>
        <taxon>Eutreptiella</taxon>
    </lineage>
</organism>
<feature type="compositionally biased region" description="Polar residues" evidence="1">
    <location>
        <begin position="57"/>
        <end position="78"/>
    </location>
</feature>
<proteinExistence type="predicted"/>
<accession>A0A7S1N819</accession>
<name>A0A7S1N819_9EUGL</name>